<dbReference type="Pfam" id="PF01494">
    <property type="entry name" value="FAD_binding_3"/>
    <property type="match status" value="1"/>
</dbReference>
<dbReference type="HOGENOM" id="CLU_009665_8_3_6"/>
<name>A0A0A7EFI0_9GAMM</name>
<dbReference type="SUPFAM" id="SSF51905">
    <property type="entry name" value="FAD/NAD(P)-binding domain"/>
    <property type="match status" value="1"/>
</dbReference>
<accession>A0A0A7EFI0</accession>
<dbReference type="PRINTS" id="PR00420">
    <property type="entry name" value="RNGMNOXGNASE"/>
</dbReference>
<dbReference type="AlphaFoldDB" id="A0A0A7EFI0"/>
<dbReference type="KEGG" id="pseo:OM33_09130"/>
<keyword evidence="4" id="KW-0285">Flavoprotein</keyword>
<comment type="similarity">
    <text evidence="3">Belongs to the UbiH/COQ6 family.</text>
</comment>
<protein>
    <submittedName>
        <fullName evidence="9">Tungsten formylmethanofuran dehydrogenase</fullName>
    </submittedName>
</protein>
<dbReference type="InterPro" id="IPR036188">
    <property type="entry name" value="FAD/NAD-bd_sf"/>
</dbReference>
<evidence type="ECO:0000313" key="9">
    <source>
        <dbReference type="EMBL" id="AIY65298.1"/>
    </source>
</evidence>
<evidence type="ECO:0000256" key="7">
    <source>
        <dbReference type="ARBA" id="ARBA00023033"/>
    </source>
</evidence>
<evidence type="ECO:0000313" key="10">
    <source>
        <dbReference type="Proteomes" id="UP000030341"/>
    </source>
</evidence>
<dbReference type="OrthoDB" id="9769565at2"/>
<reference evidence="9 10" key="1">
    <citation type="submission" date="2014-11" db="EMBL/GenBank/DDBJ databases">
        <title>Complete Genome Sequence of Pseudoalteromonas sp. Strain OCN003 Isolated from Kaneohe Bay, Oahu, Hawaii.</title>
        <authorList>
            <person name="Beurmann S."/>
            <person name="Videau P."/>
            <person name="Ushijima B."/>
            <person name="Smith A.M."/>
            <person name="Aeby G.S."/>
            <person name="Callahan S.M."/>
            <person name="Belcaid M."/>
        </authorList>
    </citation>
    <scope>NUCLEOTIDE SEQUENCE [LARGE SCALE GENOMIC DNA]</scope>
    <source>
        <strain evidence="9 10">OCN003</strain>
    </source>
</reference>
<evidence type="ECO:0000259" key="8">
    <source>
        <dbReference type="Pfam" id="PF01494"/>
    </source>
</evidence>
<dbReference type="RefSeq" id="WP_038641058.1">
    <property type="nucleotide sequence ID" value="NZ_CP009888.1"/>
</dbReference>
<dbReference type="GO" id="GO:0071949">
    <property type="term" value="F:FAD binding"/>
    <property type="evidence" value="ECO:0007669"/>
    <property type="project" value="InterPro"/>
</dbReference>
<dbReference type="UniPathway" id="UPA00232"/>
<keyword evidence="10" id="KW-1185">Reference proteome</keyword>
<dbReference type="GO" id="GO:0006744">
    <property type="term" value="P:ubiquinone biosynthetic process"/>
    <property type="evidence" value="ECO:0007669"/>
    <property type="project" value="UniProtKB-UniPathway"/>
</dbReference>
<dbReference type="STRING" id="1348114.OM33_09130"/>
<dbReference type="Proteomes" id="UP000030341">
    <property type="component" value="Chromosome 1"/>
</dbReference>
<dbReference type="EMBL" id="CP009888">
    <property type="protein sequence ID" value="AIY65298.1"/>
    <property type="molecule type" value="Genomic_DNA"/>
</dbReference>
<dbReference type="InterPro" id="IPR051205">
    <property type="entry name" value="UbiH/COQ6_monooxygenase"/>
</dbReference>
<keyword evidence="6" id="KW-0560">Oxidoreductase</keyword>
<dbReference type="PANTHER" id="PTHR43876:SF10">
    <property type="entry name" value="3-DEMETHOXYUBIQUINOL 3-HYDROXYLASE"/>
    <property type="match status" value="1"/>
</dbReference>
<evidence type="ECO:0000256" key="3">
    <source>
        <dbReference type="ARBA" id="ARBA00005349"/>
    </source>
</evidence>
<evidence type="ECO:0000256" key="1">
    <source>
        <dbReference type="ARBA" id="ARBA00001974"/>
    </source>
</evidence>
<dbReference type="eggNOG" id="COG0654">
    <property type="taxonomic scope" value="Bacteria"/>
</dbReference>
<dbReference type="Gene3D" id="3.50.50.60">
    <property type="entry name" value="FAD/NAD(P)-binding domain"/>
    <property type="match status" value="2"/>
</dbReference>
<organism evidence="9 10">
    <name type="scientific">Pseudoalteromonas piratica</name>
    <dbReference type="NCBI Taxonomy" id="1348114"/>
    <lineage>
        <taxon>Bacteria</taxon>
        <taxon>Pseudomonadati</taxon>
        <taxon>Pseudomonadota</taxon>
        <taxon>Gammaproteobacteria</taxon>
        <taxon>Alteromonadales</taxon>
        <taxon>Pseudoalteromonadaceae</taxon>
        <taxon>Pseudoalteromonas</taxon>
    </lineage>
</organism>
<comment type="pathway">
    <text evidence="2">Cofactor biosynthesis; ubiquinone biosynthesis.</text>
</comment>
<comment type="cofactor">
    <cofactor evidence="1">
        <name>FAD</name>
        <dbReference type="ChEBI" id="CHEBI:57692"/>
    </cofactor>
</comment>
<evidence type="ECO:0000256" key="4">
    <source>
        <dbReference type="ARBA" id="ARBA00022630"/>
    </source>
</evidence>
<evidence type="ECO:0000256" key="5">
    <source>
        <dbReference type="ARBA" id="ARBA00022827"/>
    </source>
</evidence>
<dbReference type="InterPro" id="IPR010971">
    <property type="entry name" value="UbiH/COQ6"/>
</dbReference>
<dbReference type="GO" id="GO:0008682">
    <property type="term" value="F:3-demethoxyubiquinol 3-hydroxylase activity"/>
    <property type="evidence" value="ECO:0007669"/>
    <property type="project" value="TreeGrafter"/>
</dbReference>
<dbReference type="NCBIfam" id="TIGR01988">
    <property type="entry name" value="Ubi-OHases"/>
    <property type="match status" value="1"/>
</dbReference>
<feature type="domain" description="FAD-binding" evidence="8">
    <location>
        <begin position="4"/>
        <end position="331"/>
    </location>
</feature>
<gene>
    <name evidence="9" type="ORF">OM33_09130</name>
</gene>
<evidence type="ECO:0000256" key="2">
    <source>
        <dbReference type="ARBA" id="ARBA00004749"/>
    </source>
</evidence>
<dbReference type="InterPro" id="IPR002938">
    <property type="entry name" value="FAD-bd"/>
</dbReference>
<dbReference type="PANTHER" id="PTHR43876">
    <property type="entry name" value="UBIQUINONE BIOSYNTHESIS MONOOXYGENASE COQ6, MITOCHONDRIAL"/>
    <property type="match status" value="1"/>
</dbReference>
<proteinExistence type="inferred from homology"/>
<evidence type="ECO:0000256" key="6">
    <source>
        <dbReference type="ARBA" id="ARBA00023002"/>
    </source>
</evidence>
<sequence length="385" mass="42759">MSLSICIIGGGMVGAAAAVALAKQGHTIQLVENNPIDENKVLSSDQIDIRVSALNLFSENLLSELGAWQHIRKSRSAEYKRLSVQDYQKSPLIFNNQEIGQSHLGHIIENNVIQTSIWQEFSHHNISVLSDLGKLEGILHHNDKETLCFESQTLEADLVVVADGARSHTRELLGIGTTGWQYQQACMGVLIKLDAEQQDITWQEFQPTGPVAFLPMQAPYANLIWYHHEDTLRKLADGDKNNLKDAIVTNYPELPGDFEILKTAVFPLTRQHANQYSKSRCVLVGDAAHAINPLAGQGVNLGFKDVAQLVNSLSKEANIAKALKDYEQKRRIPNLAMMSMMDACYFAFSNEITPLKILRQSAITGLSKLSPIKSQMLKYAVGHYL</sequence>
<keyword evidence="7" id="KW-0503">Monooxygenase</keyword>
<keyword evidence="5" id="KW-0274">FAD</keyword>